<dbReference type="Pfam" id="PF13589">
    <property type="entry name" value="HATPase_c_3"/>
    <property type="match status" value="1"/>
</dbReference>
<dbReference type="Gene3D" id="3.30.230.80">
    <property type="match status" value="1"/>
</dbReference>
<evidence type="ECO:0000313" key="10">
    <source>
        <dbReference type="Proteomes" id="UP000002872"/>
    </source>
</evidence>
<feature type="binding site" evidence="7">
    <location>
        <position position="127"/>
    </location>
    <ligand>
        <name>ATP</name>
        <dbReference type="ChEBI" id="CHEBI:30616"/>
    </ligand>
</feature>
<reference evidence="9" key="1">
    <citation type="submission" date="2011-01" db="EMBL/GenBank/DDBJ databases">
        <title>The Genome Sequence of Nematocida parisii strain ERTm3.</title>
        <authorList>
            <consortium name="The Broad Institute Genome Sequencing Platform"/>
            <consortium name="The Broad Institute Genome Sequencing Center for Infectious Disease"/>
            <person name="Cuomo C."/>
            <person name="Troemel E."/>
            <person name="Young S.K."/>
            <person name="Zeng Q."/>
            <person name="Gargeya S."/>
            <person name="Fitzgerald M."/>
            <person name="Haas B."/>
            <person name="Abouelleil A."/>
            <person name="Alvarado L."/>
            <person name="Arachchi H.M."/>
            <person name="Berlin A."/>
            <person name="Chapman S.B."/>
            <person name="Gearin G."/>
            <person name="Goldberg J."/>
            <person name="Griggs A."/>
            <person name="Gujja S."/>
            <person name="Hansen M."/>
            <person name="Heiman D."/>
            <person name="Howarth C."/>
            <person name="Larimer J."/>
            <person name="Lui A."/>
            <person name="MacDonald P.J.P."/>
            <person name="McCowen C."/>
            <person name="Montmayeur A."/>
            <person name="Murphy C."/>
            <person name="Neiman D."/>
            <person name="Pearson M."/>
            <person name="Priest M."/>
            <person name="Roberts A."/>
            <person name="Saif S."/>
            <person name="Shea T."/>
            <person name="Sisk P."/>
            <person name="Stolte C."/>
            <person name="Sykes S."/>
            <person name="Wortman J."/>
            <person name="Nusbaum C."/>
            <person name="Birren B."/>
        </authorList>
    </citation>
    <scope>NUCLEOTIDE SEQUENCE</scope>
    <source>
        <strain evidence="9">ERTm3</strain>
    </source>
</reference>
<feature type="binding site" evidence="7">
    <location>
        <position position="122"/>
    </location>
    <ligand>
        <name>ATP</name>
        <dbReference type="ChEBI" id="CHEBI:30616"/>
    </ligand>
</feature>
<proteinExistence type="inferred from homology"/>
<dbReference type="Gene3D" id="3.30.565.10">
    <property type="entry name" value="Histidine kinase-like ATPase, C-terminal domain"/>
    <property type="match status" value="1"/>
</dbReference>
<feature type="binding site" evidence="7">
    <location>
        <position position="78"/>
    </location>
    <ligand>
        <name>ATP</name>
        <dbReference type="ChEBI" id="CHEBI:30616"/>
    </ligand>
</feature>
<dbReference type="InterPro" id="IPR036890">
    <property type="entry name" value="HATPase_C_sf"/>
</dbReference>
<dbReference type="GO" id="GO:0016887">
    <property type="term" value="F:ATP hydrolysis activity"/>
    <property type="evidence" value="ECO:0007669"/>
    <property type="project" value="InterPro"/>
</dbReference>
<evidence type="ECO:0000256" key="7">
    <source>
        <dbReference type="PIRSR" id="PIRSR002583-1"/>
    </source>
</evidence>
<dbReference type="GO" id="GO:0051082">
    <property type="term" value="F:unfolded protein binding"/>
    <property type="evidence" value="ECO:0007669"/>
    <property type="project" value="InterPro"/>
</dbReference>
<dbReference type="HAMAP" id="MF_00505">
    <property type="entry name" value="HSP90"/>
    <property type="match status" value="1"/>
</dbReference>
<accession>I3EJM0</accession>
<evidence type="ECO:0000256" key="1">
    <source>
        <dbReference type="ARBA" id="ARBA00008239"/>
    </source>
</evidence>
<dbReference type="InterPro" id="IPR020575">
    <property type="entry name" value="Hsp90_N"/>
</dbReference>
<dbReference type="NCBIfam" id="NF003555">
    <property type="entry name" value="PRK05218.1"/>
    <property type="match status" value="1"/>
</dbReference>
<dbReference type="PRINTS" id="PR00775">
    <property type="entry name" value="HEATSHOCK90"/>
</dbReference>
<dbReference type="FunCoup" id="I3EJM0">
    <property type="interactions" value="189"/>
</dbReference>
<dbReference type="InterPro" id="IPR020568">
    <property type="entry name" value="Ribosomal_Su5_D2-typ_SF"/>
</dbReference>
<dbReference type="HOGENOM" id="CLU_006684_1_3_1"/>
<dbReference type="OrthoDB" id="28737at2759"/>
<protein>
    <submittedName>
        <fullName evidence="9">Heat shock protein 90</fullName>
    </submittedName>
</protein>
<evidence type="ECO:0000256" key="4">
    <source>
        <dbReference type="ARBA" id="ARBA00022840"/>
    </source>
</evidence>
<keyword evidence="3 7" id="KW-0547">Nucleotide-binding</keyword>
<dbReference type="SUPFAM" id="SSF110942">
    <property type="entry name" value="HSP90 C-terminal domain"/>
    <property type="match status" value="1"/>
</dbReference>
<dbReference type="Gene3D" id="3.40.50.11260">
    <property type="match status" value="1"/>
</dbReference>
<feature type="binding site" evidence="7">
    <location>
        <begin position="167"/>
        <end position="172"/>
    </location>
    <ligand>
        <name>ATP</name>
        <dbReference type="ChEBI" id="CHEBI:30616"/>
    </ligand>
</feature>
<keyword evidence="10" id="KW-1185">Reference proteome</keyword>
<dbReference type="FunFam" id="3.30.565.10:FF:000357">
    <property type="entry name" value="Heat shock protein HSP 90-beta"/>
    <property type="match status" value="1"/>
</dbReference>
<evidence type="ECO:0000256" key="8">
    <source>
        <dbReference type="SAM" id="MobiDB-lite"/>
    </source>
</evidence>
<comment type="similarity">
    <text evidence="1">Belongs to the heat shock protein 90 family.</text>
</comment>
<evidence type="ECO:0000256" key="6">
    <source>
        <dbReference type="ARBA" id="ARBA00023186"/>
    </source>
</evidence>
<gene>
    <name evidence="9" type="ORF">NEQG_00187</name>
</gene>
<dbReference type="Pfam" id="PF00183">
    <property type="entry name" value="HSP90"/>
    <property type="match status" value="1"/>
</dbReference>
<dbReference type="InterPro" id="IPR037196">
    <property type="entry name" value="HSP90_C"/>
</dbReference>
<dbReference type="SUPFAM" id="SSF54211">
    <property type="entry name" value="Ribosomal protein S5 domain 2-like"/>
    <property type="match status" value="1"/>
</dbReference>
<sequence>MQEAMNNKPELDQETQQAFEEVRREHSKTNPQNEKVTLDETVVGVSEGETHSFDAQMDNLLSILINSVYSSKDYFLRELISNASDANDKRKKVTYDVYKNIDEELSIKIVPNKQNNTITIIDNGIGMSKADMVNYLGSIASSGTKEFRKKIQEGTGAGQSLDALIGQFGLGFYSAFLVADQVDVISRKDDNAPYIWSSRGPGGFVIAPYKGDHPQGTSVILHVSEQCKSYLEEKALENIVKVHSSFVNYPIYLFVLAEKKRKVAKPVEEEKDDQKDEDAVEDAPEEKDDEETYFEEEYKKLNTQQPLWARNPKEETITEKEYEDFYKALTNDWEKHFTVSHSFIEGSEFDMQVLLFVQNRQPFNMFEGGKKAPCNIKLYVQNVLVSNDLSEAIPEWMGFVHGVISSKDIPINVSREIVQGKSVMNLIKRVVTKKVLDMLNDLASDKENYIKFYNNCSGSLKMGVYQDSSNVSTKLAKLLRYKTSKSEDLVSFDEYLSRKPENQKQIYILTGVSEQEVKTNPALEKMANYEVVFMYDPIDEFIIQSLTKYEDLPFQRITSEGLELPDQNDDVKDLEEEYKDVLTNMKTVLGDKIEKVTVSNNLGTLPCFVSSAKHSYSAAMEHIIRSQPGSTGNPLFASGYLTKKVLEINPSHNIISGLKKLLEADQKEKFNSTVSLIYESSLLGNGFPIANVAEFSKKIFGYISMGMI</sequence>
<dbReference type="Gene3D" id="1.20.120.790">
    <property type="entry name" value="Heat shock protein 90, C-terminal domain"/>
    <property type="match status" value="1"/>
</dbReference>
<feature type="region of interest" description="Disordered" evidence="8">
    <location>
        <begin position="1"/>
        <end position="38"/>
    </location>
</feature>
<organism evidence="9 10">
    <name type="scientific">Nematocida parisii (strain ERTm3)</name>
    <name type="common">Nematode killer fungus</name>
    <dbReference type="NCBI Taxonomy" id="935791"/>
    <lineage>
        <taxon>Eukaryota</taxon>
        <taxon>Fungi</taxon>
        <taxon>Fungi incertae sedis</taxon>
        <taxon>Microsporidia</taxon>
        <taxon>Nematocida</taxon>
    </lineage>
</organism>
<keyword evidence="6" id="KW-0143">Chaperone</keyword>
<dbReference type="PIRSF" id="PIRSF002583">
    <property type="entry name" value="Hsp90"/>
    <property type="match status" value="1"/>
</dbReference>
<feature type="compositionally biased region" description="Basic and acidic residues" evidence="8">
    <location>
        <begin position="265"/>
        <end position="274"/>
    </location>
</feature>
<dbReference type="VEuPathDB" id="MicrosporidiaDB:NEQG_00187"/>
<dbReference type="CDD" id="cd16927">
    <property type="entry name" value="HATPase_Hsp90-like"/>
    <property type="match status" value="1"/>
</dbReference>
<feature type="binding site" evidence="7">
    <location>
        <position position="82"/>
    </location>
    <ligand>
        <name>ATP</name>
        <dbReference type="ChEBI" id="CHEBI:30616"/>
    </ligand>
</feature>
<feature type="region of interest" description="Disordered" evidence="8">
    <location>
        <begin position="265"/>
        <end position="292"/>
    </location>
</feature>
<dbReference type="SUPFAM" id="SSF55874">
    <property type="entry name" value="ATPase domain of HSP90 chaperone/DNA topoisomerase II/histidine kinase"/>
    <property type="match status" value="1"/>
</dbReference>
<feature type="compositionally biased region" description="Acidic residues" evidence="8">
    <location>
        <begin position="275"/>
        <end position="292"/>
    </location>
</feature>
<keyword evidence="2" id="KW-0963">Cytoplasm</keyword>
<feature type="binding site" evidence="7">
    <location>
        <begin position="142"/>
        <end position="143"/>
    </location>
    <ligand>
        <name>ATP</name>
        <dbReference type="ChEBI" id="CHEBI:30616"/>
    </ligand>
</feature>
<dbReference type="STRING" id="935791.I3EJM0"/>
<dbReference type="InParanoid" id="I3EJM0"/>
<feature type="binding site" evidence="7">
    <location>
        <position position="415"/>
    </location>
    <ligand>
        <name>ATP</name>
        <dbReference type="ChEBI" id="CHEBI:30616"/>
    </ligand>
</feature>
<evidence type="ECO:0000256" key="2">
    <source>
        <dbReference type="ARBA" id="ARBA00022490"/>
    </source>
</evidence>
<dbReference type="GO" id="GO:0005524">
    <property type="term" value="F:ATP binding"/>
    <property type="evidence" value="ECO:0007669"/>
    <property type="project" value="UniProtKB-KW"/>
</dbReference>
<evidence type="ECO:0000256" key="3">
    <source>
        <dbReference type="ARBA" id="ARBA00022741"/>
    </source>
</evidence>
<evidence type="ECO:0000313" key="9">
    <source>
        <dbReference type="EMBL" id="EIJ89417.1"/>
    </source>
</evidence>
<name>I3EJM0_NEMP3</name>
<feature type="binding site" evidence="7">
    <location>
        <position position="217"/>
    </location>
    <ligand>
        <name>ATP</name>
        <dbReference type="ChEBI" id="CHEBI:30616"/>
    </ligand>
</feature>
<dbReference type="Proteomes" id="UP000002872">
    <property type="component" value="Unassembled WGS sequence"/>
</dbReference>
<dbReference type="PANTHER" id="PTHR11528">
    <property type="entry name" value="HEAT SHOCK PROTEIN 90 FAMILY MEMBER"/>
    <property type="match status" value="1"/>
</dbReference>
<keyword evidence="5 9" id="KW-0346">Stress response</keyword>
<dbReference type="AlphaFoldDB" id="I3EJM0"/>
<dbReference type="OMA" id="MRRMKEM"/>
<dbReference type="GO" id="GO:0140662">
    <property type="term" value="F:ATP-dependent protein folding chaperone"/>
    <property type="evidence" value="ECO:0007669"/>
    <property type="project" value="InterPro"/>
</dbReference>
<evidence type="ECO:0000256" key="5">
    <source>
        <dbReference type="ARBA" id="ARBA00023016"/>
    </source>
</evidence>
<dbReference type="EMBL" id="GL870876">
    <property type="protein sequence ID" value="EIJ89417.1"/>
    <property type="molecule type" value="Genomic_DNA"/>
</dbReference>
<dbReference type="InterPro" id="IPR001404">
    <property type="entry name" value="Hsp90_fam"/>
</dbReference>
<keyword evidence="4 7" id="KW-0067">ATP-binding</keyword>